<keyword evidence="1" id="KW-1133">Transmembrane helix</keyword>
<evidence type="ECO:0000256" key="1">
    <source>
        <dbReference type="SAM" id="Phobius"/>
    </source>
</evidence>
<keyword evidence="1" id="KW-0812">Transmembrane</keyword>
<reference evidence="2 3" key="1">
    <citation type="submission" date="2019-01" db="EMBL/GenBank/DDBJ databases">
        <title>Novel species of Cellulomonas.</title>
        <authorList>
            <person name="Liu Q."/>
            <person name="Xin Y.-H."/>
        </authorList>
    </citation>
    <scope>NUCLEOTIDE SEQUENCE [LARGE SCALE GENOMIC DNA]</scope>
    <source>
        <strain evidence="2 3">HLT2-17</strain>
    </source>
</reference>
<dbReference type="OrthoDB" id="3431510at2"/>
<keyword evidence="1" id="KW-0472">Membrane</keyword>
<accession>A0A4V1ZHA4</accession>
<organism evidence="2 3">
    <name type="scientific">Pengzhenrongella frigida</name>
    <dbReference type="NCBI Taxonomy" id="1259133"/>
    <lineage>
        <taxon>Bacteria</taxon>
        <taxon>Bacillati</taxon>
        <taxon>Actinomycetota</taxon>
        <taxon>Actinomycetes</taxon>
        <taxon>Micrococcales</taxon>
        <taxon>Pengzhenrongella</taxon>
    </lineage>
</organism>
<feature type="transmembrane region" description="Helical" evidence="1">
    <location>
        <begin position="21"/>
        <end position="43"/>
    </location>
</feature>
<feature type="transmembrane region" description="Helical" evidence="1">
    <location>
        <begin position="112"/>
        <end position="135"/>
    </location>
</feature>
<evidence type="ECO:0000313" key="3">
    <source>
        <dbReference type="Proteomes" id="UP000293764"/>
    </source>
</evidence>
<protein>
    <submittedName>
        <fullName evidence="2">DUF2975 domain-containing protein</fullName>
    </submittedName>
</protein>
<feature type="transmembrane region" description="Helical" evidence="1">
    <location>
        <begin position="185"/>
        <end position="206"/>
    </location>
</feature>
<gene>
    <name evidence="2" type="ORF">EUA98_08690</name>
</gene>
<proteinExistence type="predicted"/>
<evidence type="ECO:0000313" key="2">
    <source>
        <dbReference type="EMBL" id="RYV51354.1"/>
    </source>
</evidence>
<comment type="caution">
    <text evidence="2">The sequence shown here is derived from an EMBL/GenBank/DDBJ whole genome shotgun (WGS) entry which is preliminary data.</text>
</comment>
<name>A0A4V1ZHA4_9MICO</name>
<feature type="transmembrane region" description="Helical" evidence="1">
    <location>
        <begin position="147"/>
        <end position="173"/>
    </location>
</feature>
<dbReference type="AlphaFoldDB" id="A0A4V1ZHA4"/>
<dbReference type="Proteomes" id="UP000293764">
    <property type="component" value="Unassembled WGS sequence"/>
</dbReference>
<dbReference type="RefSeq" id="WP_130102286.1">
    <property type="nucleotide sequence ID" value="NZ_SDWW01000017.1"/>
</dbReference>
<keyword evidence="3" id="KW-1185">Reference proteome</keyword>
<sequence length="223" mass="22131">MKSMRRMALRDSEYVGPRTSRAIAGLLLVAGLVAAVGGVGYAINGATQAPESVTVPISIETADGVVRGPVPVNADGVVVPDGARLQAAEGGLQLVAEGGASRWTGFLARGDAALIGLAFGACALLLVPVVNAVAAGDPFRPGNAARIGWTGAIVGVVGMVAPALPNLAALAVYSGFDAAEGANPFAVVFGFGLAPIGIAALIFVLAEAFRRGTQISADTAGLV</sequence>
<dbReference type="EMBL" id="SDWW01000017">
    <property type="protein sequence ID" value="RYV51354.1"/>
    <property type="molecule type" value="Genomic_DNA"/>
</dbReference>